<accession>A0ABY7ET40</accession>
<evidence type="ECO:0000313" key="1">
    <source>
        <dbReference type="EMBL" id="WAR12347.1"/>
    </source>
</evidence>
<evidence type="ECO:0000313" key="2">
    <source>
        <dbReference type="Proteomes" id="UP001164746"/>
    </source>
</evidence>
<organism evidence="1 2">
    <name type="scientific">Mya arenaria</name>
    <name type="common">Soft-shell clam</name>
    <dbReference type="NCBI Taxonomy" id="6604"/>
    <lineage>
        <taxon>Eukaryota</taxon>
        <taxon>Metazoa</taxon>
        <taxon>Spiralia</taxon>
        <taxon>Lophotrochozoa</taxon>
        <taxon>Mollusca</taxon>
        <taxon>Bivalvia</taxon>
        <taxon>Autobranchia</taxon>
        <taxon>Heteroconchia</taxon>
        <taxon>Euheterodonta</taxon>
        <taxon>Imparidentia</taxon>
        <taxon>Neoheterodontei</taxon>
        <taxon>Myida</taxon>
        <taxon>Myoidea</taxon>
        <taxon>Myidae</taxon>
        <taxon>Mya</taxon>
    </lineage>
</organism>
<proteinExistence type="predicted"/>
<reference evidence="1" key="1">
    <citation type="submission" date="2022-11" db="EMBL/GenBank/DDBJ databases">
        <title>Centuries of genome instability and evolution in soft-shell clam transmissible cancer (bioRxiv).</title>
        <authorList>
            <person name="Hart S.F.M."/>
            <person name="Yonemitsu M.A."/>
            <person name="Giersch R.M."/>
            <person name="Beal B.F."/>
            <person name="Arriagada G."/>
            <person name="Davis B.W."/>
            <person name="Ostrander E.A."/>
            <person name="Goff S.P."/>
            <person name="Metzger M.J."/>
        </authorList>
    </citation>
    <scope>NUCLEOTIDE SEQUENCE</scope>
    <source>
        <strain evidence="1">MELC-2E11</strain>
        <tissue evidence="1">Siphon/mantle</tissue>
    </source>
</reference>
<protein>
    <submittedName>
        <fullName evidence="1">Uncharacterized protein</fullName>
    </submittedName>
</protein>
<keyword evidence="2" id="KW-1185">Reference proteome</keyword>
<gene>
    <name evidence="1" type="ORF">MAR_026527</name>
</gene>
<name>A0ABY7ET40_MYAAR</name>
<dbReference type="EMBL" id="CP111019">
    <property type="protein sequence ID" value="WAR12347.1"/>
    <property type="molecule type" value="Genomic_DNA"/>
</dbReference>
<sequence>MTIRYSFMVESKRTGREADFGSTGRGGASTAGRKEDLILRLEAYDRNLDFKGEPILLLEPLDTDWPESGFHQLQLEHRILLPKLSRPQIDGYFKYREATDKNITSDIKRDSCCTTVKELEPVA</sequence>
<dbReference type="Proteomes" id="UP001164746">
    <property type="component" value="Chromosome 8"/>
</dbReference>